<keyword evidence="4" id="KW-1185">Reference proteome</keyword>
<dbReference type="Proteomes" id="UP001470809">
    <property type="component" value="Chromosome"/>
</dbReference>
<evidence type="ECO:0000313" key="4">
    <source>
        <dbReference type="Proteomes" id="UP001470809"/>
    </source>
</evidence>
<proteinExistence type="predicted"/>
<feature type="region of interest" description="Disordered" evidence="1">
    <location>
        <begin position="73"/>
        <end position="93"/>
    </location>
</feature>
<protein>
    <submittedName>
        <fullName evidence="3">Zf-HC2 domain-containing protein</fullName>
    </submittedName>
</protein>
<dbReference type="Gene3D" id="1.10.10.1320">
    <property type="entry name" value="Anti-sigma factor, zinc-finger domain"/>
    <property type="match status" value="1"/>
</dbReference>
<accession>A0AAN0MM07</accession>
<dbReference type="InterPro" id="IPR041916">
    <property type="entry name" value="Anti_sigma_zinc_sf"/>
</dbReference>
<name>A0AAN0MM07_9RHOB</name>
<dbReference type="EMBL" id="CP151767">
    <property type="protein sequence ID" value="WZU69048.1"/>
    <property type="molecule type" value="Genomic_DNA"/>
</dbReference>
<reference evidence="4" key="2">
    <citation type="submission" date="2024-08" db="EMBL/GenBank/DDBJ databases">
        <title>Phylogenomic analyses of a clade within the roseobacter group suggest taxonomic reassignments of species of the genera Aestuariivita, Citreicella, Loktanella, Nautella, Pelagibaca, Ruegeria, Thalassobius, Thiobacimonas and Tropicibacter, and the proposal o.</title>
        <authorList>
            <person name="Jeon C.O."/>
        </authorList>
    </citation>
    <scope>NUCLEOTIDE SEQUENCE [LARGE SCALE GENOMIC DNA]</scope>
    <source>
        <strain evidence="4">SS1-5</strain>
    </source>
</reference>
<evidence type="ECO:0000259" key="2">
    <source>
        <dbReference type="Pfam" id="PF13490"/>
    </source>
</evidence>
<dbReference type="Pfam" id="PF13490">
    <property type="entry name" value="zf-HC2"/>
    <property type="match status" value="1"/>
</dbReference>
<evidence type="ECO:0000256" key="1">
    <source>
        <dbReference type="SAM" id="MobiDB-lite"/>
    </source>
</evidence>
<reference evidence="3 4" key="1">
    <citation type="submission" date="2024-04" db="EMBL/GenBank/DDBJ databases">
        <title>Phylogenomic analyses of a clade within the roseobacter group suggest taxonomic reassignments of species of the genera Aestuariivita, Citreicella, Loktanella, Nautella, Pelagibaca, Ruegeria, Thalassobius, Thiobacimonas and Tropicibacter, and the proposal o.</title>
        <authorList>
            <person name="Jeon C.O."/>
        </authorList>
    </citation>
    <scope>NUCLEOTIDE SEQUENCE [LARGE SCALE GENOMIC DNA]</scope>
    <source>
        <strain evidence="3 4">SS1-5</strain>
    </source>
</reference>
<organism evidence="3 4">
    <name type="scientific">Yoonia rhodophyticola</name>
    <dbReference type="NCBI Taxonomy" id="3137370"/>
    <lineage>
        <taxon>Bacteria</taxon>
        <taxon>Pseudomonadati</taxon>
        <taxon>Pseudomonadota</taxon>
        <taxon>Alphaproteobacteria</taxon>
        <taxon>Rhodobacterales</taxon>
        <taxon>Paracoccaceae</taxon>
        <taxon>Yoonia</taxon>
    </lineage>
</organism>
<gene>
    <name evidence="3" type="ORF">AABB31_09385</name>
</gene>
<evidence type="ECO:0000313" key="3">
    <source>
        <dbReference type="EMBL" id="WZU69048.1"/>
    </source>
</evidence>
<sequence>MKLHDTRPPQPARCPDAIWELIPWYVNGSLPEDEAATVAAHSETCPDCEAEIARQQVLAKKVATTDPFDAPLRGVGTACAHRSRPTPLRERRSLPNAAGLPVCTGASWP</sequence>
<dbReference type="AlphaFoldDB" id="A0AAN0MM07"/>
<dbReference type="InterPro" id="IPR027383">
    <property type="entry name" value="Znf_put"/>
</dbReference>
<feature type="domain" description="Putative zinc-finger" evidence="2">
    <location>
        <begin position="16"/>
        <end position="48"/>
    </location>
</feature>